<dbReference type="EMBL" id="WUQX01000001">
    <property type="protein sequence ID" value="MXP76484.1"/>
    <property type="molecule type" value="Genomic_DNA"/>
</dbReference>
<name>A0A7X3MHK3_9FIRM</name>
<proteinExistence type="predicted"/>
<accession>A0A7X3MHK3</accession>
<keyword evidence="1" id="KW-0540">Nuclease</keyword>
<dbReference type="Pfam" id="PF10117">
    <property type="entry name" value="McrBC"/>
    <property type="match status" value="1"/>
</dbReference>
<dbReference type="Proteomes" id="UP000460412">
    <property type="component" value="Unassembled WGS sequence"/>
</dbReference>
<dbReference type="PANTHER" id="PTHR38733">
    <property type="entry name" value="PROTEIN MCRC"/>
    <property type="match status" value="1"/>
</dbReference>
<keyword evidence="2" id="KW-1185">Reference proteome</keyword>
<sequence length="438" mass="51370">MDKLLEVREFESITGNADYKDDDNYKYLPEKAFENLVEFIHKYTGDEENTDALEFMRIAYKRNVGNVVTIKNYVGLIQMRNGYQIQVLPKISFGDGEDVGCAKTKRTFLKMLRSMKDFPSKAFSDASLKVDRMNLYEIFINMYLQEVRRLVKHGIKSAYVEQEDNLRFYRGKLQVSKHIRANTVHKERFWVAFDEFHPNRAENKLIKATLIKLQKLTSSAENSKEIRQLLIAFEMVAPSTNYQKDFSAVVIDRSTKDYEMLMQWSKVLLMNKSFTTFSGKNSSRALLFPMERVYERYVAQQMKKVACSDGWEVSTQDKGYYLFVEPRKQFSLRPDIVLKRKGRIVIMDTKWKSLVNNDRKNYGISQEDMYQMYAYSKKYGTSEIWLLYPLNDEMRGHPDISFDSGDGTTVHVFFVDVANIEDSLIELKQKLEETQPDE</sequence>
<dbReference type="AlphaFoldDB" id="A0A7X3MHK3"/>
<evidence type="ECO:0000313" key="2">
    <source>
        <dbReference type="Proteomes" id="UP000460412"/>
    </source>
</evidence>
<gene>
    <name evidence="1" type="ORF">GN277_14090</name>
</gene>
<reference evidence="1 2" key="1">
    <citation type="submission" date="2019-12" db="EMBL/GenBank/DDBJ databases">
        <title>Sporaefaciens musculi gen. nov., sp. nov., a novel bacterium isolated from the caecum of an obese mouse.</title>
        <authorList>
            <person name="Rasmussen T.S."/>
            <person name="Streidl T."/>
            <person name="Hitch T.C.A."/>
            <person name="Wortmann E."/>
            <person name="Deptula P."/>
            <person name="Hansen M."/>
            <person name="Nielsen D.S."/>
            <person name="Clavel T."/>
            <person name="Vogensen F.K."/>
        </authorList>
    </citation>
    <scope>NUCLEOTIDE SEQUENCE [LARGE SCALE GENOMIC DNA]</scope>
    <source>
        <strain evidence="1 2">WCA-9-b2</strain>
    </source>
</reference>
<protein>
    <submittedName>
        <fullName evidence="1">Restriction endonuclease</fullName>
    </submittedName>
</protein>
<dbReference type="PANTHER" id="PTHR38733:SF1">
    <property type="entry name" value="TYPE IV METHYL-DIRECTED RESTRICTION ENZYME ECOKMCRBC"/>
    <property type="match status" value="1"/>
</dbReference>
<organism evidence="1 2">
    <name type="scientific">Sporofaciens musculi</name>
    <dbReference type="NCBI Taxonomy" id="2681861"/>
    <lineage>
        <taxon>Bacteria</taxon>
        <taxon>Bacillati</taxon>
        <taxon>Bacillota</taxon>
        <taxon>Clostridia</taxon>
        <taxon>Lachnospirales</taxon>
        <taxon>Lachnospiraceae</taxon>
        <taxon>Sporofaciens</taxon>
    </lineage>
</organism>
<keyword evidence="1" id="KW-0255">Endonuclease</keyword>
<comment type="caution">
    <text evidence="1">The sequence shown here is derived from an EMBL/GenBank/DDBJ whole genome shotgun (WGS) entry which is preliminary data.</text>
</comment>
<dbReference type="InterPro" id="IPR019292">
    <property type="entry name" value="McrC"/>
</dbReference>
<evidence type="ECO:0000313" key="1">
    <source>
        <dbReference type="EMBL" id="MXP76484.1"/>
    </source>
</evidence>
<keyword evidence="1" id="KW-0378">Hydrolase</keyword>
<dbReference type="GO" id="GO:0004519">
    <property type="term" value="F:endonuclease activity"/>
    <property type="evidence" value="ECO:0007669"/>
    <property type="project" value="UniProtKB-KW"/>
</dbReference>
<dbReference type="RefSeq" id="WP_159751616.1">
    <property type="nucleotide sequence ID" value="NZ_CASZNZ010000003.1"/>
</dbReference>